<sequence length="112" mass="12982">MKKFLQLLRELNENYALGHAYASHTLLRAIIDHVPPIFGKGNFKSVVEQYGWSATDKKYMKRLEDFRGQGDDALHRMIREREDILDFEDMPPRVLINRLIDEVVALLNAGTP</sequence>
<dbReference type="Proteomes" id="UP000027345">
    <property type="component" value="Unassembled WGS sequence"/>
</dbReference>
<keyword evidence="2" id="KW-1185">Reference proteome</keyword>
<protein>
    <recommendedName>
        <fullName evidence="3">DUF4145 domain-containing protein</fullName>
    </recommendedName>
</protein>
<evidence type="ECO:0000313" key="2">
    <source>
        <dbReference type="Proteomes" id="UP000027345"/>
    </source>
</evidence>
<reference evidence="1 2" key="1">
    <citation type="submission" date="2014-05" db="EMBL/GenBank/DDBJ databases">
        <title>Draft genome sequence of Amycolatopsis rifamycinica DSM 46095.</title>
        <authorList>
            <person name="Lal R."/>
            <person name="Saxena A."/>
            <person name="Kumari R."/>
            <person name="Mukherjee U."/>
            <person name="Singh P."/>
            <person name="Sangwan N."/>
            <person name="Mahato N.K."/>
        </authorList>
    </citation>
    <scope>NUCLEOTIDE SEQUENCE [LARGE SCALE GENOMIC DNA]</scope>
    <source>
        <strain evidence="1 2">DSM 46095</strain>
    </source>
</reference>
<name>A0A066UG10_9PSEU</name>
<evidence type="ECO:0008006" key="3">
    <source>
        <dbReference type="Google" id="ProtNLM"/>
    </source>
</evidence>
<dbReference type="eggNOG" id="ENOG50331F0">
    <property type="taxonomic scope" value="Bacteria"/>
</dbReference>
<gene>
    <name evidence="1" type="ORF">DV20_05320</name>
</gene>
<comment type="caution">
    <text evidence="1">The sequence shown here is derived from an EMBL/GenBank/DDBJ whole genome shotgun (WGS) entry which is preliminary data.</text>
</comment>
<dbReference type="AlphaFoldDB" id="A0A066UG10"/>
<proteinExistence type="predicted"/>
<dbReference type="EMBL" id="JMQI01000011">
    <property type="protein sequence ID" value="KDN23138.1"/>
    <property type="molecule type" value="Genomic_DNA"/>
</dbReference>
<accession>A0A066UG10</accession>
<evidence type="ECO:0000313" key="1">
    <source>
        <dbReference type="EMBL" id="KDN23138.1"/>
    </source>
</evidence>
<organism evidence="1 2">
    <name type="scientific">Amycolatopsis rifamycinica</name>
    <dbReference type="NCBI Taxonomy" id="287986"/>
    <lineage>
        <taxon>Bacteria</taxon>
        <taxon>Bacillati</taxon>
        <taxon>Actinomycetota</taxon>
        <taxon>Actinomycetes</taxon>
        <taxon>Pseudonocardiales</taxon>
        <taxon>Pseudonocardiaceae</taxon>
        <taxon>Amycolatopsis</taxon>
    </lineage>
</organism>
<dbReference type="STRING" id="287986.DV20_05320"/>